<name>A0A7R9VM76_9STRA</name>
<protein>
    <submittedName>
        <fullName evidence="1">Uncharacterized protein</fullName>
    </submittedName>
</protein>
<reference evidence="1" key="1">
    <citation type="submission" date="2021-01" db="EMBL/GenBank/DDBJ databases">
        <authorList>
            <person name="Corre E."/>
            <person name="Pelletier E."/>
            <person name="Niang G."/>
            <person name="Scheremetjew M."/>
            <person name="Finn R."/>
            <person name="Kale V."/>
            <person name="Holt S."/>
            <person name="Cochrane G."/>
            <person name="Meng A."/>
            <person name="Brown T."/>
            <person name="Cohen L."/>
        </authorList>
    </citation>
    <scope>NUCLEOTIDE SEQUENCE</scope>
    <source>
        <strain evidence="1">CCMP147</strain>
    </source>
</reference>
<proteinExistence type="predicted"/>
<sequence>MIDTNYFRMSNRELEELRWNRTAKLNPRRGQVAMDDVCEMLNDWVKQMMKANEEEGLSDWSLYVSLLRCCARSVGGTPLTRRELQSSTPPMMIRERRLLYKRR</sequence>
<organism evidence="1">
    <name type="scientific">Pseudictyota dubia</name>
    <dbReference type="NCBI Taxonomy" id="2749911"/>
    <lineage>
        <taxon>Eukaryota</taxon>
        <taxon>Sar</taxon>
        <taxon>Stramenopiles</taxon>
        <taxon>Ochrophyta</taxon>
        <taxon>Bacillariophyta</taxon>
        <taxon>Mediophyceae</taxon>
        <taxon>Biddulphiophycidae</taxon>
        <taxon>Eupodiscales</taxon>
        <taxon>Odontellaceae</taxon>
        <taxon>Pseudictyota</taxon>
    </lineage>
</organism>
<dbReference type="EMBL" id="HBED01009002">
    <property type="protein sequence ID" value="CAD8299457.1"/>
    <property type="molecule type" value="Transcribed_RNA"/>
</dbReference>
<evidence type="ECO:0000313" key="1">
    <source>
        <dbReference type="EMBL" id="CAD8299457.1"/>
    </source>
</evidence>
<dbReference type="AlphaFoldDB" id="A0A7R9VM76"/>
<accession>A0A7R9VM76</accession>
<gene>
    <name evidence="1" type="ORF">TDUB1175_LOCUS4437</name>
</gene>